<dbReference type="Pfam" id="PF00400">
    <property type="entry name" value="WD40"/>
    <property type="match status" value="1"/>
</dbReference>
<proteinExistence type="predicted"/>
<dbReference type="SMART" id="SM00320">
    <property type="entry name" value="WD40"/>
    <property type="match status" value="4"/>
</dbReference>
<dbReference type="InterPro" id="IPR011047">
    <property type="entry name" value="Quinoprotein_ADH-like_sf"/>
</dbReference>
<name>A0AAU7XD34_9HYPH</name>
<dbReference type="PANTHER" id="PTHR19879:SF9">
    <property type="entry name" value="TRANSCRIPTION INITIATION FACTOR TFIID SUBUNIT 5"/>
    <property type="match status" value="1"/>
</dbReference>
<accession>A0AAU7XD34</accession>
<evidence type="ECO:0000313" key="1">
    <source>
        <dbReference type="EMBL" id="XBY44609.1"/>
    </source>
</evidence>
<dbReference type="Gene3D" id="2.130.10.10">
    <property type="entry name" value="YVTN repeat-like/Quinoprotein amine dehydrogenase"/>
    <property type="match status" value="2"/>
</dbReference>
<sequence length="326" mass="34115">MPKLDPVSFDAYVVAAGFLGEAAIYALADGAVKIVAPDGTVTAVDAHDGGILAAALDADAGRLVTTGDDGRVVATRPDGSMEVLAEKTGKWIDQLALGPQGAIAFAAGRVAWVRLADGRIEEFPHEKAVGGVAFLPKGLRLATATVDKARLLWVTAKGAPVDLEWAGAHTGATVSPDGKFLVTTMQEPALHGWRIEDGKHMRMTGYPSKVKSVSWSAKGRYLATAGANAAILWPFMTKDGPMGKPPLQLGPYAKLASRVACHPSEDVCAIGYEDGLIMAVRIADMAEVVFRPPATAPVTALAWDKDGFRIAFGTETGEAGTIDIRA</sequence>
<protein>
    <submittedName>
        <fullName evidence="1">WD40 repeat domain-containing protein</fullName>
    </submittedName>
</protein>
<dbReference type="EMBL" id="CP158568">
    <property type="protein sequence ID" value="XBY44609.1"/>
    <property type="molecule type" value="Genomic_DNA"/>
</dbReference>
<reference evidence="1" key="1">
    <citation type="submission" date="2024-06" db="EMBL/GenBank/DDBJ databases">
        <title>Methylostella associata gen. nov., sp. nov., a novel Ancalomicrobiaceae-affiliated facultatively methylotrophic bacteria that feed on methanotrophs of the genus Methylococcus.</title>
        <authorList>
            <person name="Saltykova V."/>
            <person name="Danilova O.V."/>
            <person name="Oshkin I.Y."/>
            <person name="Belova S.E."/>
            <person name="Pimenov N.V."/>
            <person name="Dedysh S.N."/>
        </authorList>
    </citation>
    <scope>NUCLEOTIDE SEQUENCE</scope>
    <source>
        <strain evidence="1">S20</strain>
    </source>
</reference>
<organism evidence="1">
    <name type="scientific">Methyloraptor flagellatus</name>
    <dbReference type="NCBI Taxonomy" id="3162530"/>
    <lineage>
        <taxon>Bacteria</taxon>
        <taxon>Pseudomonadati</taxon>
        <taxon>Pseudomonadota</taxon>
        <taxon>Alphaproteobacteria</taxon>
        <taxon>Hyphomicrobiales</taxon>
        <taxon>Ancalomicrobiaceae</taxon>
        <taxon>Methyloraptor</taxon>
    </lineage>
</organism>
<gene>
    <name evidence="1" type="ORF">ABS361_21860</name>
</gene>
<dbReference type="PANTHER" id="PTHR19879">
    <property type="entry name" value="TRANSCRIPTION INITIATION FACTOR TFIID"/>
    <property type="match status" value="1"/>
</dbReference>
<dbReference type="AlphaFoldDB" id="A0AAU7XD34"/>
<dbReference type="RefSeq" id="WP_407049700.1">
    <property type="nucleotide sequence ID" value="NZ_CP158568.1"/>
</dbReference>
<dbReference type="KEGG" id="mflg:ABS361_21860"/>
<dbReference type="InterPro" id="IPR001680">
    <property type="entry name" value="WD40_rpt"/>
</dbReference>
<dbReference type="InterPro" id="IPR015943">
    <property type="entry name" value="WD40/YVTN_repeat-like_dom_sf"/>
</dbReference>
<dbReference type="SUPFAM" id="SSF50998">
    <property type="entry name" value="Quinoprotein alcohol dehydrogenase-like"/>
    <property type="match status" value="1"/>
</dbReference>